<evidence type="ECO:0000313" key="5">
    <source>
        <dbReference type="EMBL" id="MDO4841312.1"/>
    </source>
</evidence>
<reference evidence="5" key="1">
    <citation type="submission" date="2023-07" db="EMBL/GenBank/DDBJ databases">
        <title>Between Cages and Wild: Unraveling the Impact of Captivity on Animal Microbiomes and Antimicrobial Resistance.</title>
        <authorList>
            <person name="Schmartz G.P."/>
            <person name="Rehner J."/>
            <person name="Schuff M.J."/>
            <person name="Becker S.L."/>
            <person name="Kravczyk M."/>
            <person name="Gurevich A."/>
            <person name="Francke R."/>
            <person name="Mueller R."/>
            <person name="Keller V."/>
            <person name="Keller A."/>
        </authorList>
    </citation>
    <scope>NUCLEOTIDE SEQUENCE</scope>
    <source>
        <strain evidence="5">S12M_St_49</strain>
    </source>
</reference>
<dbReference type="GO" id="GO:0003677">
    <property type="term" value="F:DNA binding"/>
    <property type="evidence" value="ECO:0007669"/>
    <property type="project" value="UniProtKB-KW"/>
</dbReference>
<dbReference type="SUPFAM" id="SSF46785">
    <property type="entry name" value="Winged helix' DNA-binding domain"/>
    <property type="match status" value="1"/>
</dbReference>
<dbReference type="PANTHER" id="PTHR42756">
    <property type="entry name" value="TRANSCRIPTIONAL REGULATOR, MARR"/>
    <property type="match status" value="1"/>
</dbReference>
<keyword evidence="6" id="KW-1185">Reference proteome</keyword>
<evidence type="ECO:0000259" key="4">
    <source>
        <dbReference type="PROSITE" id="PS50995"/>
    </source>
</evidence>
<name>A0AA43RGB2_9ACTN</name>
<dbReference type="Gene3D" id="1.10.10.10">
    <property type="entry name" value="Winged helix-like DNA-binding domain superfamily/Winged helix DNA-binding domain"/>
    <property type="match status" value="1"/>
</dbReference>
<comment type="caution">
    <text evidence="5">The sequence shown here is derived from an EMBL/GenBank/DDBJ whole genome shotgun (WGS) entry which is preliminary data.</text>
</comment>
<feature type="domain" description="HTH marR-type" evidence="4">
    <location>
        <begin position="1"/>
        <end position="153"/>
    </location>
</feature>
<protein>
    <submittedName>
        <fullName evidence="5">MarR family winged helix-turn-helix transcriptional regulator</fullName>
    </submittedName>
</protein>
<sequence length="155" mass="17025">MRDEIEKLCPGIIAPEEVILGAMGAYESLAKASSMENRGPYTKIQANIIFGLSFEGDLSIGDIARHLGASKEHITRAINDLAQKGIVSKRRSEANFREVLASLTPKGKKVAFEMRKETVDSLNAQLQTLSKKDREALIKASTEALLVLDKIEKRA</sequence>
<dbReference type="InterPro" id="IPR036388">
    <property type="entry name" value="WH-like_DNA-bd_sf"/>
</dbReference>
<accession>A0AA43RGB2</accession>
<dbReference type="SMART" id="SM00347">
    <property type="entry name" value="HTH_MARR"/>
    <property type="match status" value="1"/>
</dbReference>
<dbReference type="Pfam" id="PF01047">
    <property type="entry name" value="MarR"/>
    <property type="match status" value="1"/>
</dbReference>
<dbReference type="GO" id="GO:0003700">
    <property type="term" value="F:DNA-binding transcription factor activity"/>
    <property type="evidence" value="ECO:0007669"/>
    <property type="project" value="InterPro"/>
</dbReference>
<dbReference type="InterPro" id="IPR036390">
    <property type="entry name" value="WH_DNA-bd_sf"/>
</dbReference>
<keyword evidence="3" id="KW-0804">Transcription</keyword>
<dbReference type="EMBL" id="JAUMVS010000010">
    <property type="protein sequence ID" value="MDO4841312.1"/>
    <property type="molecule type" value="Genomic_DNA"/>
</dbReference>
<evidence type="ECO:0000313" key="6">
    <source>
        <dbReference type="Proteomes" id="UP001168575"/>
    </source>
</evidence>
<evidence type="ECO:0000256" key="1">
    <source>
        <dbReference type="ARBA" id="ARBA00023015"/>
    </source>
</evidence>
<proteinExistence type="predicted"/>
<dbReference type="Proteomes" id="UP001168575">
    <property type="component" value="Unassembled WGS sequence"/>
</dbReference>
<dbReference type="InterPro" id="IPR000835">
    <property type="entry name" value="HTH_MarR-typ"/>
</dbReference>
<keyword evidence="1" id="KW-0805">Transcription regulation</keyword>
<evidence type="ECO:0000256" key="2">
    <source>
        <dbReference type="ARBA" id="ARBA00023125"/>
    </source>
</evidence>
<dbReference type="PROSITE" id="PS50995">
    <property type="entry name" value="HTH_MARR_2"/>
    <property type="match status" value="1"/>
</dbReference>
<organism evidence="5 6">
    <name type="scientific">Phoenicibacter congonensis</name>
    <dbReference type="NCBI Taxonomy" id="1944646"/>
    <lineage>
        <taxon>Bacteria</taxon>
        <taxon>Bacillati</taxon>
        <taxon>Actinomycetota</taxon>
        <taxon>Coriobacteriia</taxon>
        <taxon>Eggerthellales</taxon>
        <taxon>Eggerthellaceae</taxon>
        <taxon>Phoenicibacter</taxon>
    </lineage>
</organism>
<dbReference type="AlphaFoldDB" id="A0AA43RGB2"/>
<dbReference type="PANTHER" id="PTHR42756:SF1">
    <property type="entry name" value="TRANSCRIPTIONAL REPRESSOR OF EMRAB OPERON"/>
    <property type="match status" value="1"/>
</dbReference>
<gene>
    <name evidence="5" type="ORF">Q3982_01360</name>
</gene>
<evidence type="ECO:0000256" key="3">
    <source>
        <dbReference type="ARBA" id="ARBA00023163"/>
    </source>
</evidence>
<keyword evidence="2" id="KW-0238">DNA-binding</keyword>